<evidence type="ECO:0000256" key="1">
    <source>
        <dbReference type="ARBA" id="ARBA00001946"/>
    </source>
</evidence>
<dbReference type="InterPro" id="IPR005238">
    <property type="entry name" value="ComB-like"/>
</dbReference>
<dbReference type="SUPFAM" id="SSF142823">
    <property type="entry name" value="ComB-like"/>
    <property type="match status" value="1"/>
</dbReference>
<dbReference type="PANTHER" id="PTHR37311">
    <property type="entry name" value="2-PHOSPHOSULFOLACTATE PHOSPHATASE-RELATED"/>
    <property type="match status" value="1"/>
</dbReference>
<comment type="catalytic activity">
    <reaction evidence="7">
        <text>(2R)-O-phospho-3-sulfolactate + H2O = (2R)-3-sulfolactate + phosphate</text>
        <dbReference type="Rhea" id="RHEA:23416"/>
        <dbReference type="ChEBI" id="CHEBI:15377"/>
        <dbReference type="ChEBI" id="CHEBI:15597"/>
        <dbReference type="ChEBI" id="CHEBI:43474"/>
        <dbReference type="ChEBI" id="CHEBI:58738"/>
        <dbReference type="EC" id="3.1.3.71"/>
    </reaction>
</comment>
<name>A0AA49K024_9BACT</name>
<gene>
    <name evidence="8" type="ORF">Strain138_001786</name>
    <name evidence="9" type="ORF">Strain318_001785</name>
</gene>
<accession>A0AA49Q4Y5</accession>
<dbReference type="RefSeq" id="WP_367885371.1">
    <property type="nucleotide sequence ID" value="NZ_CP130612.1"/>
</dbReference>
<protein>
    <recommendedName>
        <fullName evidence="4">Probable 2-phosphosulfolactate phosphatase</fullName>
        <ecNumber evidence="3">3.1.3.71</ecNumber>
    </recommendedName>
</protein>
<dbReference type="GO" id="GO:0050532">
    <property type="term" value="F:2-phosphosulfolactate phosphatase activity"/>
    <property type="evidence" value="ECO:0007669"/>
    <property type="project" value="UniProtKB-EC"/>
</dbReference>
<evidence type="ECO:0000256" key="5">
    <source>
        <dbReference type="ARBA" id="ARBA00022801"/>
    </source>
</evidence>
<dbReference type="GO" id="GO:0000287">
    <property type="term" value="F:magnesium ion binding"/>
    <property type="evidence" value="ECO:0007669"/>
    <property type="project" value="InterPro"/>
</dbReference>
<evidence type="ECO:0000256" key="2">
    <source>
        <dbReference type="ARBA" id="ARBA00009997"/>
    </source>
</evidence>
<dbReference type="KEGG" id="pspc:Strain318_001785"/>
<dbReference type="AlphaFoldDB" id="A0AA49K024"/>
<dbReference type="Pfam" id="PF04029">
    <property type="entry name" value="2-ph_phosp"/>
    <property type="match status" value="1"/>
</dbReference>
<dbReference type="EMBL" id="CP130612">
    <property type="protein sequence ID" value="WKW12493.1"/>
    <property type="molecule type" value="Genomic_DNA"/>
</dbReference>
<dbReference type="EMBL" id="CP130613">
    <property type="protein sequence ID" value="WKW15400.1"/>
    <property type="molecule type" value="Genomic_DNA"/>
</dbReference>
<dbReference type="EC" id="3.1.3.71" evidence="3"/>
<evidence type="ECO:0000313" key="9">
    <source>
        <dbReference type="EMBL" id="WKW15400.1"/>
    </source>
</evidence>
<evidence type="ECO:0000256" key="7">
    <source>
        <dbReference type="ARBA" id="ARBA00033711"/>
    </source>
</evidence>
<comment type="cofactor">
    <cofactor evidence="1">
        <name>Mg(2+)</name>
        <dbReference type="ChEBI" id="CHEBI:18420"/>
    </cofactor>
</comment>
<evidence type="ECO:0000313" key="10">
    <source>
        <dbReference type="Proteomes" id="UP001229955"/>
    </source>
</evidence>
<proteinExistence type="inferred from homology"/>
<dbReference type="GO" id="GO:0050545">
    <property type="term" value="F:sulfopyruvate decarboxylase activity"/>
    <property type="evidence" value="ECO:0007669"/>
    <property type="project" value="TreeGrafter"/>
</dbReference>
<dbReference type="PANTHER" id="PTHR37311:SF1">
    <property type="entry name" value="2-PHOSPHOSULFOLACTATE PHOSPHATASE-RELATED"/>
    <property type="match status" value="1"/>
</dbReference>
<dbReference type="Proteomes" id="UP001229955">
    <property type="component" value="Chromosome"/>
</dbReference>
<reference evidence="9" key="1">
    <citation type="submission" date="2023-07" db="EMBL/GenBank/DDBJ databases">
        <authorList>
            <person name="Haufschild T."/>
            <person name="Kallscheuer N."/>
            <person name="Hammer J."/>
            <person name="Kohn T."/>
            <person name="Kabuu M."/>
            <person name="Jogler M."/>
            <person name="Wohfarth N."/>
            <person name="Heuer A."/>
            <person name="Rohde M."/>
            <person name="van Teeseling M.C.F."/>
            <person name="Jogler C."/>
        </authorList>
    </citation>
    <scope>NUCLEOTIDE SEQUENCE</scope>
    <source>
        <strain evidence="8">Strain 138</strain>
        <strain evidence="9">Strain 318</strain>
    </source>
</reference>
<comment type="similarity">
    <text evidence="2">Belongs to the ComB family.</text>
</comment>
<accession>A0AA49K024</accession>
<keyword evidence="6" id="KW-0460">Magnesium</keyword>
<evidence type="ECO:0000256" key="6">
    <source>
        <dbReference type="ARBA" id="ARBA00022842"/>
    </source>
</evidence>
<evidence type="ECO:0000256" key="3">
    <source>
        <dbReference type="ARBA" id="ARBA00012953"/>
    </source>
</evidence>
<keyword evidence="10" id="KW-1185">Reference proteome</keyword>
<sequence length="224" mass="23394">MRRLPLSVHHVPPERATEEVAVVIDVLRWTTTSIIALSNGAAGIEAFATPEAARIRAQEIGALTAGERNAHRIPGFDLGNSPTEFTRERVQGRVICATTTNGTNALLAAQGAAQVFLAAFVNLSATAQAIRALAPRGVEIICAGSEGKPSPEDSACGEALAALLRGEPCEVSPLSVFRRAPHAAHLMAQGYTRDVELAAALDSIPLVAVCRDGRVEADVAGGEM</sequence>
<dbReference type="InterPro" id="IPR036702">
    <property type="entry name" value="ComB-like_sf"/>
</dbReference>
<keyword evidence="5" id="KW-0378">Hydrolase</keyword>
<evidence type="ECO:0000256" key="4">
    <source>
        <dbReference type="ARBA" id="ARBA00021948"/>
    </source>
</evidence>
<evidence type="ECO:0000313" key="8">
    <source>
        <dbReference type="EMBL" id="WKW12493.1"/>
    </source>
</evidence>
<dbReference type="Gene3D" id="3.90.1560.10">
    <property type="entry name" value="ComB-like"/>
    <property type="match status" value="1"/>
</dbReference>
<organism evidence="9 10">
    <name type="scientific">Pseudogemmatithrix spongiicola</name>
    <dbReference type="NCBI Taxonomy" id="3062599"/>
    <lineage>
        <taxon>Bacteria</taxon>
        <taxon>Pseudomonadati</taxon>
        <taxon>Gemmatimonadota</taxon>
        <taxon>Gemmatimonadia</taxon>
        <taxon>Gemmatimonadales</taxon>
        <taxon>Gemmatimonadaceae</taxon>
        <taxon>Pseudogemmatithrix</taxon>
    </lineage>
</organism>